<comment type="subcellular location">
    <subcellularLocation>
        <location evidence="1">Membrane</location>
        <topology evidence="1">Multi-pass membrane protein</topology>
    </subcellularLocation>
</comment>
<dbReference type="InterPro" id="IPR001138">
    <property type="entry name" value="Zn2Cys6_DnaBD"/>
</dbReference>
<dbReference type="PROSITE" id="PS00463">
    <property type="entry name" value="ZN2_CY6_FUNGAL_1"/>
    <property type="match status" value="1"/>
</dbReference>
<dbReference type="GO" id="GO:0016020">
    <property type="term" value="C:membrane"/>
    <property type="evidence" value="ECO:0007669"/>
    <property type="project" value="UniProtKB-SubCell"/>
</dbReference>
<dbReference type="SUPFAM" id="SSF57701">
    <property type="entry name" value="Zn2/Cys6 DNA-binding domain"/>
    <property type="match status" value="1"/>
</dbReference>
<keyword evidence="3 6" id="KW-1133">Transmembrane helix</keyword>
<dbReference type="InterPro" id="IPR007568">
    <property type="entry name" value="RTA1"/>
</dbReference>
<feature type="transmembrane region" description="Helical" evidence="6">
    <location>
        <begin position="587"/>
        <end position="606"/>
    </location>
</feature>
<dbReference type="Gene3D" id="4.10.240.10">
    <property type="entry name" value="Zn(2)-C6 fungal-type DNA-binding domain"/>
    <property type="match status" value="1"/>
</dbReference>
<dbReference type="PANTHER" id="PTHR31465">
    <property type="entry name" value="PROTEIN RTA1-RELATED"/>
    <property type="match status" value="1"/>
</dbReference>
<protein>
    <recommendedName>
        <fullName evidence="7">Zn(2)-C6 fungal-type domain-containing protein</fullName>
    </recommendedName>
</protein>
<dbReference type="PANTHER" id="PTHR31465:SF15">
    <property type="entry name" value="LIPID TRANSPORTER ATNI-RELATED"/>
    <property type="match status" value="1"/>
</dbReference>
<gene>
    <name evidence="8" type="ORF">FLAG1_06965</name>
</gene>
<dbReference type="EMBL" id="JXCE01000150">
    <property type="protein sequence ID" value="KPA40148.1"/>
    <property type="molecule type" value="Genomic_DNA"/>
</dbReference>
<feature type="transmembrane region" description="Helical" evidence="6">
    <location>
        <begin position="529"/>
        <end position="549"/>
    </location>
</feature>
<accession>A0A0M9EUG2</accession>
<evidence type="ECO:0000313" key="8">
    <source>
        <dbReference type="EMBL" id="KPA40148.1"/>
    </source>
</evidence>
<reference evidence="8 9" key="1">
    <citation type="submission" date="2015-04" db="EMBL/GenBank/DDBJ databases">
        <title>The draft genome sequence of Fusarium langsethiae, a T-2/HT-2 mycotoxin producer.</title>
        <authorList>
            <person name="Lysoe E."/>
            <person name="Divon H.H."/>
            <person name="Terzi V."/>
            <person name="Orru L."/>
            <person name="Lamontanara A."/>
            <person name="Kolseth A.-K."/>
            <person name="Frandsen R.J."/>
            <person name="Nielsen K."/>
            <person name="Thrane U."/>
        </authorList>
    </citation>
    <scope>NUCLEOTIDE SEQUENCE [LARGE SCALE GENOMIC DNA]</scope>
    <source>
        <strain evidence="8 9">Fl201059</strain>
    </source>
</reference>
<comment type="caution">
    <text evidence="8">The sequence shown here is derived from an EMBL/GenBank/DDBJ whole genome shotgun (WGS) entry which is preliminary data.</text>
</comment>
<feature type="transmembrane region" description="Helical" evidence="6">
    <location>
        <begin position="755"/>
        <end position="775"/>
    </location>
</feature>
<evidence type="ECO:0000256" key="6">
    <source>
        <dbReference type="SAM" id="Phobius"/>
    </source>
</evidence>
<feature type="domain" description="Zn(2)-C6 fungal-type" evidence="7">
    <location>
        <begin position="12"/>
        <end position="40"/>
    </location>
</feature>
<dbReference type="InterPro" id="IPR036864">
    <property type="entry name" value="Zn2-C6_fun-type_DNA-bd_sf"/>
</dbReference>
<evidence type="ECO:0000256" key="2">
    <source>
        <dbReference type="ARBA" id="ARBA00022692"/>
    </source>
</evidence>
<evidence type="ECO:0000259" key="7">
    <source>
        <dbReference type="PROSITE" id="PS50048"/>
    </source>
</evidence>
<feature type="transmembrane region" description="Helical" evidence="6">
    <location>
        <begin position="627"/>
        <end position="652"/>
    </location>
</feature>
<dbReference type="Pfam" id="PF04479">
    <property type="entry name" value="RTA1"/>
    <property type="match status" value="1"/>
</dbReference>
<dbReference type="SMART" id="SM00066">
    <property type="entry name" value="GAL4"/>
    <property type="match status" value="1"/>
</dbReference>
<feature type="transmembrane region" description="Helical" evidence="6">
    <location>
        <begin position="561"/>
        <end position="581"/>
    </location>
</feature>
<feature type="transmembrane region" description="Helical" evidence="6">
    <location>
        <begin position="715"/>
        <end position="735"/>
    </location>
</feature>
<dbReference type="CDD" id="cd00067">
    <property type="entry name" value="GAL4"/>
    <property type="match status" value="1"/>
</dbReference>
<evidence type="ECO:0000256" key="4">
    <source>
        <dbReference type="ARBA" id="ARBA00023136"/>
    </source>
</evidence>
<keyword evidence="5" id="KW-0539">Nucleus</keyword>
<name>A0A0M9EUG2_FUSLA</name>
<keyword evidence="2 6" id="KW-0812">Transmembrane</keyword>
<dbReference type="OrthoDB" id="2593732at2759"/>
<sequence>MPREGTQRVKTGCRTCKTRKIKCDETWPKCKRCTTARRVCDGYDAPPVGSISWDLLLRAPQPRSVPVTNAREVRSLSFFHHVVAPALSGPFDGSFWTYFVARMTHAEPAARHCVLAISQLFEDFEYSRPSADRFAIVHYNTAINLLVHGTPPSTDTVLLLLNAAGHNSRLAGTYNQISVFPTFFVEDDMGRPANKIGECPVYSSTSEAQYALDNLVLRSLGVIRPGNPYRLEKMPQKPPQELFDTQREIQKDVGAWEKAFNRLQLTRPVADREDTASLALMMRVCLSKIWLNECLKQDETCFDDYKDEFVQILAWMRKAADILETRRKKPTRFTFETGFSPMIHFMIYKCRYLSLRLEALSLLERLSSERESLWDGSLIYTLSRLIIEVEHGIDLSGSFEVNDDALTLPPDSKRIRGFLFAGRQEALIWDTSPADVVYFRLWSPETPAPTQTRPHQITIAARQPSTTEAPPQGWFTTTQNIATIGGTTDKYYTIPAQTIQIVIPTCVQTYEPDENGYLPPGTCNAHWNYYPSFFAAAVFAVLFAILTGVHVWQAARHKKSWCWVIIMAGIWETTAFTFRAISTKHQQSIGVLLVFQIFILLAPVWVNAYAYMTLGRMVYYFIPNHSLLGMPAVTLAAIFVGLDIVSFIVQLIGGSLAGPGSPPDEQLKAIHIYMGGIGLQEFFIVIFVILCIVFQRKMHEIRVEKGIKVFIASDWGKLVCALYFSLAMISIRIIYRLIEFSGGEGQDNPLVTHEVYFYILEAAPMFLALLAFNIVHPGKIMQGPLSDMPGLFSFIKDKLRGRKAKQLLDDQSDSNIKMGHRYEPTRTTESYVKEASRYD</sequence>
<evidence type="ECO:0000256" key="3">
    <source>
        <dbReference type="ARBA" id="ARBA00022989"/>
    </source>
</evidence>
<feature type="transmembrane region" description="Helical" evidence="6">
    <location>
        <begin position="672"/>
        <end position="694"/>
    </location>
</feature>
<dbReference type="PROSITE" id="PS50048">
    <property type="entry name" value="ZN2_CY6_FUNGAL_2"/>
    <property type="match status" value="1"/>
</dbReference>
<keyword evidence="9" id="KW-1185">Reference proteome</keyword>
<evidence type="ECO:0000256" key="5">
    <source>
        <dbReference type="ARBA" id="ARBA00023242"/>
    </source>
</evidence>
<keyword evidence="4 6" id="KW-0472">Membrane</keyword>
<dbReference type="Pfam" id="PF00172">
    <property type="entry name" value="Zn_clus"/>
    <property type="match status" value="1"/>
</dbReference>
<dbReference type="GO" id="GO:0008270">
    <property type="term" value="F:zinc ion binding"/>
    <property type="evidence" value="ECO:0007669"/>
    <property type="project" value="InterPro"/>
</dbReference>
<evidence type="ECO:0000313" key="9">
    <source>
        <dbReference type="Proteomes" id="UP000037904"/>
    </source>
</evidence>
<dbReference type="AlphaFoldDB" id="A0A0M9EUG2"/>
<proteinExistence type="predicted"/>
<organism evidence="8 9">
    <name type="scientific">Fusarium langsethiae</name>
    <dbReference type="NCBI Taxonomy" id="179993"/>
    <lineage>
        <taxon>Eukaryota</taxon>
        <taxon>Fungi</taxon>
        <taxon>Dikarya</taxon>
        <taxon>Ascomycota</taxon>
        <taxon>Pezizomycotina</taxon>
        <taxon>Sordariomycetes</taxon>
        <taxon>Hypocreomycetidae</taxon>
        <taxon>Hypocreales</taxon>
        <taxon>Nectriaceae</taxon>
        <taxon>Fusarium</taxon>
    </lineage>
</organism>
<evidence type="ECO:0000256" key="1">
    <source>
        <dbReference type="ARBA" id="ARBA00004141"/>
    </source>
</evidence>
<dbReference type="GO" id="GO:0000981">
    <property type="term" value="F:DNA-binding transcription factor activity, RNA polymerase II-specific"/>
    <property type="evidence" value="ECO:0007669"/>
    <property type="project" value="InterPro"/>
</dbReference>
<dbReference type="Proteomes" id="UP000037904">
    <property type="component" value="Unassembled WGS sequence"/>
</dbReference>